<evidence type="ECO:0000256" key="1">
    <source>
        <dbReference type="ARBA" id="ARBA00022723"/>
    </source>
</evidence>
<feature type="domain" description="B12-binding" evidence="3">
    <location>
        <begin position="91"/>
        <end position="220"/>
    </location>
</feature>
<dbReference type="Pfam" id="PF02607">
    <property type="entry name" value="B12-binding_2"/>
    <property type="match status" value="1"/>
</dbReference>
<evidence type="ECO:0000313" key="6">
    <source>
        <dbReference type="Proteomes" id="UP000070263"/>
    </source>
</evidence>
<dbReference type="PROSITE" id="PS51332">
    <property type="entry name" value="B12_BINDING"/>
    <property type="match status" value="1"/>
</dbReference>
<proteinExistence type="predicted"/>
<dbReference type="SMART" id="SM01018">
    <property type="entry name" value="B12-binding_2"/>
    <property type="match status" value="1"/>
</dbReference>
<dbReference type="PATRIC" id="fig|1698280.3.peg.915"/>
<dbReference type="SUPFAM" id="SSF52242">
    <property type="entry name" value="Cobalamin (vitamin B12)-binding domain"/>
    <property type="match status" value="1"/>
</dbReference>
<dbReference type="InterPro" id="IPR036724">
    <property type="entry name" value="Cobalamin-bd_sf"/>
</dbReference>
<dbReference type="GO" id="GO:0046653">
    <property type="term" value="P:tetrahydrofolate metabolic process"/>
    <property type="evidence" value="ECO:0007669"/>
    <property type="project" value="TreeGrafter"/>
</dbReference>
<evidence type="ECO:0000259" key="4">
    <source>
        <dbReference type="PROSITE" id="PS51337"/>
    </source>
</evidence>
<dbReference type="GO" id="GO:0050667">
    <property type="term" value="P:homocysteine metabolic process"/>
    <property type="evidence" value="ECO:0007669"/>
    <property type="project" value="TreeGrafter"/>
</dbReference>
<accession>A0A133VIJ1</accession>
<evidence type="ECO:0000256" key="2">
    <source>
        <dbReference type="ARBA" id="ARBA00023285"/>
    </source>
</evidence>
<dbReference type="EMBL" id="LHYE01000052">
    <property type="protein sequence ID" value="KXB06230.1"/>
    <property type="molecule type" value="Genomic_DNA"/>
</dbReference>
<dbReference type="GO" id="GO:0008705">
    <property type="term" value="F:methionine synthase activity"/>
    <property type="evidence" value="ECO:0007669"/>
    <property type="project" value="TreeGrafter"/>
</dbReference>
<sequence>MSKEEIIQELYDSVIEMDEERATNAANKALEEGVNPMDAIMDGLVEGIAKCGELFDSGEYFVPELLMAAEALYGGLEILRPEIDEEDVEIKGQVVIGVAEGDVHDIGKNLVKLMFDVAGLQVVDLGKDVPLEEFVEESLETDSELIAISAMMTSTMTGIPKVVEMAQEKAPNAKIIVGGAPVSEETAEDFGADGFAPDATNAVDEAIKMIKTLKKEMGRD</sequence>
<dbReference type="GO" id="GO:0005829">
    <property type="term" value="C:cytosol"/>
    <property type="evidence" value="ECO:0007669"/>
    <property type="project" value="TreeGrafter"/>
</dbReference>
<name>A0A133VIJ1_9EURY</name>
<keyword evidence="1" id="KW-0479">Metal-binding</keyword>
<evidence type="ECO:0000313" key="5">
    <source>
        <dbReference type="EMBL" id="KXB06230.1"/>
    </source>
</evidence>
<dbReference type="PANTHER" id="PTHR45833:SF1">
    <property type="entry name" value="METHIONINE SYNTHASE"/>
    <property type="match status" value="1"/>
</dbReference>
<dbReference type="AlphaFoldDB" id="A0A133VIJ1"/>
<keyword evidence="6" id="KW-1185">Reference proteome</keyword>
<dbReference type="Pfam" id="PF02310">
    <property type="entry name" value="B12-binding"/>
    <property type="match status" value="1"/>
</dbReference>
<keyword evidence="2" id="KW-0170">Cobalt</keyword>
<organism evidence="5 6">
    <name type="scientific">candidate division MSBL1 archaeon SCGC-AAA382A20</name>
    <dbReference type="NCBI Taxonomy" id="1698280"/>
    <lineage>
        <taxon>Archaea</taxon>
        <taxon>Methanobacteriati</taxon>
        <taxon>Methanobacteriota</taxon>
        <taxon>candidate division MSBL1</taxon>
    </lineage>
</organism>
<dbReference type="InterPro" id="IPR003759">
    <property type="entry name" value="Cbl-bd_cap"/>
</dbReference>
<dbReference type="InterPro" id="IPR036594">
    <property type="entry name" value="Meth_synthase_dom"/>
</dbReference>
<dbReference type="GO" id="GO:0031419">
    <property type="term" value="F:cobalamin binding"/>
    <property type="evidence" value="ECO:0007669"/>
    <property type="project" value="InterPro"/>
</dbReference>
<evidence type="ECO:0000259" key="3">
    <source>
        <dbReference type="PROSITE" id="PS51332"/>
    </source>
</evidence>
<dbReference type="Gene3D" id="1.10.1240.10">
    <property type="entry name" value="Methionine synthase domain"/>
    <property type="match status" value="1"/>
</dbReference>
<dbReference type="Gene3D" id="3.40.50.280">
    <property type="entry name" value="Cobalamin-binding domain"/>
    <property type="match status" value="1"/>
</dbReference>
<dbReference type="Proteomes" id="UP000070263">
    <property type="component" value="Unassembled WGS sequence"/>
</dbReference>
<dbReference type="GO" id="GO:0046872">
    <property type="term" value="F:metal ion binding"/>
    <property type="evidence" value="ECO:0007669"/>
    <property type="project" value="UniProtKB-KW"/>
</dbReference>
<feature type="domain" description="B12-binding N-terminal" evidence="4">
    <location>
        <begin position="1"/>
        <end position="91"/>
    </location>
</feature>
<dbReference type="PANTHER" id="PTHR45833">
    <property type="entry name" value="METHIONINE SYNTHASE"/>
    <property type="match status" value="1"/>
</dbReference>
<dbReference type="InterPro" id="IPR006158">
    <property type="entry name" value="Cobalamin-bd"/>
</dbReference>
<reference evidence="5 6" key="1">
    <citation type="journal article" date="2016" name="Sci. Rep.">
        <title>Metabolic traits of an uncultured archaeal lineage -MSBL1- from brine pools of the Red Sea.</title>
        <authorList>
            <person name="Mwirichia R."/>
            <person name="Alam I."/>
            <person name="Rashid M."/>
            <person name="Vinu M."/>
            <person name="Ba-Alawi W."/>
            <person name="Anthony Kamau A."/>
            <person name="Kamanda Ngugi D."/>
            <person name="Goker M."/>
            <person name="Klenk H.P."/>
            <person name="Bajic V."/>
            <person name="Stingl U."/>
        </authorList>
    </citation>
    <scope>NUCLEOTIDE SEQUENCE [LARGE SCALE GENOMIC DNA]</scope>
    <source>
        <strain evidence="5">SCGC-AAA382A20</strain>
    </source>
</reference>
<dbReference type="PROSITE" id="PS51337">
    <property type="entry name" value="B12_BINDING_NTER"/>
    <property type="match status" value="1"/>
</dbReference>
<dbReference type="SUPFAM" id="SSF47644">
    <property type="entry name" value="Methionine synthase domain"/>
    <property type="match status" value="1"/>
</dbReference>
<dbReference type="InterPro" id="IPR050554">
    <property type="entry name" value="Met_Synthase/Corrinoid"/>
</dbReference>
<gene>
    <name evidence="5" type="ORF">AKJ51_03990</name>
</gene>
<protein>
    <submittedName>
        <fullName evidence="5">Cobalamin-binding protein</fullName>
    </submittedName>
</protein>
<comment type="caution">
    <text evidence="5">The sequence shown here is derived from an EMBL/GenBank/DDBJ whole genome shotgun (WGS) entry which is preliminary data.</text>
</comment>